<dbReference type="AlphaFoldDB" id="A0A562E8A1"/>
<dbReference type="GO" id="GO:0006631">
    <property type="term" value="P:fatty acid metabolic process"/>
    <property type="evidence" value="ECO:0007669"/>
    <property type="project" value="UniProtKB-KW"/>
</dbReference>
<evidence type="ECO:0000259" key="24">
    <source>
        <dbReference type="Pfam" id="PF03061"/>
    </source>
</evidence>
<organism evidence="25 26">
    <name type="scientific">Rhodococcus rhodochrous J45</name>
    <dbReference type="NCBI Taxonomy" id="935266"/>
    <lineage>
        <taxon>Bacteria</taxon>
        <taxon>Bacillati</taxon>
        <taxon>Actinomycetota</taxon>
        <taxon>Actinomycetes</taxon>
        <taxon>Mycobacteriales</taxon>
        <taxon>Nocardiaceae</taxon>
        <taxon>Rhodococcus</taxon>
    </lineage>
</organism>
<evidence type="ECO:0000256" key="8">
    <source>
        <dbReference type="ARBA" id="ARBA00022832"/>
    </source>
</evidence>
<keyword evidence="9" id="KW-0809">Transit peptide</keyword>
<evidence type="ECO:0000256" key="13">
    <source>
        <dbReference type="ARBA" id="ARBA00035852"/>
    </source>
</evidence>
<dbReference type="PANTHER" id="PTHR12418:SF19">
    <property type="entry name" value="ACYL-COENZYME A THIOESTERASE THEM4"/>
    <property type="match status" value="1"/>
</dbReference>
<evidence type="ECO:0000256" key="6">
    <source>
        <dbReference type="ARBA" id="ARBA00022703"/>
    </source>
</evidence>
<dbReference type="SUPFAM" id="SSF54637">
    <property type="entry name" value="Thioesterase/thiol ester dehydrase-isomerase"/>
    <property type="match status" value="1"/>
</dbReference>
<dbReference type="EC" id="3.1.2.2" evidence="16"/>
<dbReference type="Gene3D" id="3.10.129.10">
    <property type="entry name" value="Hotdog Thioesterase"/>
    <property type="match status" value="1"/>
</dbReference>
<evidence type="ECO:0000256" key="21">
    <source>
        <dbReference type="ARBA" id="ARBA00047969"/>
    </source>
</evidence>
<evidence type="ECO:0000256" key="12">
    <source>
        <dbReference type="ARBA" id="ARBA00023273"/>
    </source>
</evidence>
<evidence type="ECO:0000256" key="11">
    <source>
        <dbReference type="ARBA" id="ARBA00023136"/>
    </source>
</evidence>
<comment type="catalytic activity">
    <reaction evidence="21">
        <text>decanoyl-CoA + H2O = decanoate + CoA + H(+)</text>
        <dbReference type="Rhea" id="RHEA:40059"/>
        <dbReference type="ChEBI" id="CHEBI:15377"/>
        <dbReference type="ChEBI" id="CHEBI:15378"/>
        <dbReference type="ChEBI" id="CHEBI:27689"/>
        <dbReference type="ChEBI" id="CHEBI:57287"/>
        <dbReference type="ChEBI" id="CHEBI:61430"/>
    </reaction>
    <physiologicalReaction direction="left-to-right" evidence="21">
        <dbReference type="Rhea" id="RHEA:40060"/>
    </physiologicalReaction>
</comment>
<dbReference type="InterPro" id="IPR052365">
    <property type="entry name" value="THEM4/THEM5_acyl-CoA_thioest"/>
</dbReference>
<evidence type="ECO:0000256" key="19">
    <source>
        <dbReference type="ARBA" id="ARBA00047588"/>
    </source>
</evidence>
<keyword evidence="5" id="KW-0963">Cytoplasm</keyword>
<evidence type="ECO:0000256" key="15">
    <source>
        <dbReference type="ARBA" id="ARBA00038456"/>
    </source>
</evidence>
<evidence type="ECO:0000256" key="14">
    <source>
        <dbReference type="ARBA" id="ARBA00037002"/>
    </source>
</evidence>
<comment type="catalytic activity">
    <reaction evidence="14">
        <text>(9Z)-octadecenoyl-CoA + H2O = (9Z)-octadecenoate + CoA + H(+)</text>
        <dbReference type="Rhea" id="RHEA:40139"/>
        <dbReference type="ChEBI" id="CHEBI:15377"/>
        <dbReference type="ChEBI" id="CHEBI:15378"/>
        <dbReference type="ChEBI" id="CHEBI:30823"/>
        <dbReference type="ChEBI" id="CHEBI:57287"/>
        <dbReference type="ChEBI" id="CHEBI:57387"/>
    </reaction>
    <physiologicalReaction direction="left-to-right" evidence="14">
        <dbReference type="Rhea" id="RHEA:40140"/>
    </physiologicalReaction>
</comment>
<sequence>MVTWEIPGSRKELSRYYTGAETYLTAVPGESPLDDTASQLRRIVEALSLTKPGAAHIPLTTERLRDLADELERHTEPPTDRLLGMWEGDGVVRHDPVTGPENTLAPPLVMHVAEDGWVEGEVTLGLPYQGPPAAVHGGICAALLDAALAVANHRAGNNGMTAKLEISYRRPTPLYQPITVRAKQLRHEGRKRFTVGEIVVDGEISAAAEGLFIARRS</sequence>
<proteinExistence type="inferred from homology"/>
<protein>
    <recommendedName>
        <fullName evidence="17">Acyl-coenzyme A thioesterase THEM4</fullName>
        <ecNumber evidence="16">3.1.2.2</ecNumber>
    </recommendedName>
    <alternativeName>
        <fullName evidence="18">Thioesterase superfamily member 4</fullName>
    </alternativeName>
</protein>
<evidence type="ECO:0000256" key="16">
    <source>
        <dbReference type="ARBA" id="ARBA00038848"/>
    </source>
</evidence>
<comment type="similarity">
    <text evidence="15">Belongs to the THEM4/THEM5 thioesterase family.</text>
</comment>
<evidence type="ECO:0000256" key="3">
    <source>
        <dbReference type="ARBA" id="ARBA00004632"/>
    </source>
</evidence>
<comment type="catalytic activity">
    <reaction evidence="22">
        <text>dodecanoyl-CoA + H2O = dodecanoate + CoA + H(+)</text>
        <dbReference type="Rhea" id="RHEA:30135"/>
        <dbReference type="ChEBI" id="CHEBI:15377"/>
        <dbReference type="ChEBI" id="CHEBI:15378"/>
        <dbReference type="ChEBI" id="CHEBI:18262"/>
        <dbReference type="ChEBI" id="CHEBI:57287"/>
        <dbReference type="ChEBI" id="CHEBI:57375"/>
    </reaction>
    <physiologicalReaction direction="left-to-right" evidence="22">
        <dbReference type="Rhea" id="RHEA:30136"/>
    </physiologicalReaction>
</comment>
<keyword evidence="6" id="KW-0053">Apoptosis</keyword>
<dbReference type="Pfam" id="PF03061">
    <property type="entry name" value="4HBT"/>
    <property type="match status" value="1"/>
</dbReference>
<dbReference type="PANTHER" id="PTHR12418">
    <property type="entry name" value="ACYL-COENZYME A THIOESTERASE THEM4"/>
    <property type="match status" value="1"/>
</dbReference>
<evidence type="ECO:0000256" key="2">
    <source>
        <dbReference type="ARBA" id="ARBA00004496"/>
    </source>
</evidence>
<evidence type="ECO:0000256" key="1">
    <source>
        <dbReference type="ARBA" id="ARBA00004170"/>
    </source>
</evidence>
<dbReference type="GO" id="GO:0016787">
    <property type="term" value="F:hydrolase activity"/>
    <property type="evidence" value="ECO:0007669"/>
    <property type="project" value="UniProtKB-KW"/>
</dbReference>
<dbReference type="RefSeq" id="WP_085470514.1">
    <property type="nucleotide sequence ID" value="NZ_VLJT01000013.1"/>
</dbReference>
<keyword evidence="7" id="KW-0378">Hydrolase</keyword>
<reference evidence="25 26" key="1">
    <citation type="submission" date="2019-07" db="EMBL/GenBank/DDBJ databases">
        <title>Genome sequencing of lignin-degrading bacterial isolates.</title>
        <authorList>
            <person name="Gladden J."/>
        </authorList>
    </citation>
    <scope>NUCLEOTIDE SEQUENCE [LARGE SCALE GENOMIC DNA]</scope>
    <source>
        <strain evidence="25 26">J45</strain>
    </source>
</reference>
<evidence type="ECO:0000313" key="26">
    <source>
        <dbReference type="Proteomes" id="UP000317573"/>
    </source>
</evidence>
<evidence type="ECO:0000256" key="5">
    <source>
        <dbReference type="ARBA" id="ARBA00022490"/>
    </source>
</evidence>
<dbReference type="EMBL" id="VLJT01000013">
    <property type="protein sequence ID" value="TWH18001.1"/>
    <property type="molecule type" value="Genomic_DNA"/>
</dbReference>
<comment type="caution">
    <text evidence="25">The sequence shown here is derived from an EMBL/GenBank/DDBJ whole genome shotgun (WGS) entry which is preliminary data.</text>
</comment>
<dbReference type="InterPro" id="IPR029069">
    <property type="entry name" value="HotDog_dom_sf"/>
</dbReference>
<gene>
    <name evidence="25" type="ORF">L618_001600000450</name>
</gene>
<dbReference type="InterPro" id="IPR006683">
    <property type="entry name" value="Thioestr_dom"/>
</dbReference>
<comment type="catalytic activity">
    <reaction evidence="23">
        <text>tetradecanoyl-CoA + H2O = tetradecanoate + CoA + H(+)</text>
        <dbReference type="Rhea" id="RHEA:40119"/>
        <dbReference type="ChEBI" id="CHEBI:15377"/>
        <dbReference type="ChEBI" id="CHEBI:15378"/>
        <dbReference type="ChEBI" id="CHEBI:30807"/>
        <dbReference type="ChEBI" id="CHEBI:57287"/>
        <dbReference type="ChEBI" id="CHEBI:57385"/>
    </reaction>
    <physiologicalReaction direction="left-to-right" evidence="23">
        <dbReference type="Rhea" id="RHEA:40120"/>
    </physiologicalReaction>
</comment>
<comment type="catalytic activity">
    <reaction evidence="13">
        <text>(5Z,8Z,11Z,14Z)-eicosatetraenoyl-CoA + H2O = (5Z,8Z,11Z,14Z)-eicosatetraenoate + CoA + H(+)</text>
        <dbReference type="Rhea" id="RHEA:40151"/>
        <dbReference type="ChEBI" id="CHEBI:15377"/>
        <dbReference type="ChEBI" id="CHEBI:15378"/>
        <dbReference type="ChEBI" id="CHEBI:32395"/>
        <dbReference type="ChEBI" id="CHEBI:57287"/>
        <dbReference type="ChEBI" id="CHEBI:57368"/>
    </reaction>
    <physiologicalReaction direction="left-to-right" evidence="13">
        <dbReference type="Rhea" id="RHEA:40152"/>
    </physiologicalReaction>
</comment>
<name>A0A562E8A1_RHORH</name>
<keyword evidence="10" id="KW-0443">Lipid metabolism</keyword>
<evidence type="ECO:0000313" key="25">
    <source>
        <dbReference type="EMBL" id="TWH18001.1"/>
    </source>
</evidence>
<evidence type="ECO:0000256" key="9">
    <source>
        <dbReference type="ARBA" id="ARBA00022946"/>
    </source>
</evidence>
<evidence type="ECO:0000256" key="10">
    <source>
        <dbReference type="ARBA" id="ARBA00023098"/>
    </source>
</evidence>
<keyword evidence="12" id="KW-0966">Cell projection</keyword>
<evidence type="ECO:0000256" key="18">
    <source>
        <dbReference type="ARBA" id="ARBA00043210"/>
    </source>
</evidence>
<feature type="domain" description="Thioesterase" evidence="24">
    <location>
        <begin position="135"/>
        <end position="201"/>
    </location>
</feature>
<evidence type="ECO:0000256" key="7">
    <source>
        <dbReference type="ARBA" id="ARBA00022801"/>
    </source>
</evidence>
<comment type="catalytic activity">
    <reaction evidence="19">
        <text>octanoyl-CoA + H2O = octanoate + CoA + H(+)</text>
        <dbReference type="Rhea" id="RHEA:30143"/>
        <dbReference type="ChEBI" id="CHEBI:15377"/>
        <dbReference type="ChEBI" id="CHEBI:15378"/>
        <dbReference type="ChEBI" id="CHEBI:25646"/>
        <dbReference type="ChEBI" id="CHEBI:57287"/>
        <dbReference type="ChEBI" id="CHEBI:57386"/>
    </reaction>
    <physiologicalReaction direction="left-to-right" evidence="19">
        <dbReference type="Rhea" id="RHEA:30144"/>
    </physiologicalReaction>
</comment>
<comment type="subcellular location">
    <subcellularLocation>
        <location evidence="3">Cell projection</location>
        <location evidence="3">Ruffle membrane</location>
    </subcellularLocation>
    <subcellularLocation>
        <location evidence="2">Cytoplasm</location>
    </subcellularLocation>
    <subcellularLocation>
        <location evidence="1">Membrane</location>
        <topology evidence="1">Peripheral membrane protein</topology>
    </subcellularLocation>
</comment>
<evidence type="ECO:0000256" key="20">
    <source>
        <dbReference type="ARBA" id="ARBA00047734"/>
    </source>
</evidence>
<keyword evidence="4" id="KW-1003">Cell membrane</keyword>
<dbReference type="GO" id="GO:0005737">
    <property type="term" value="C:cytoplasm"/>
    <property type="evidence" value="ECO:0007669"/>
    <property type="project" value="UniProtKB-SubCell"/>
</dbReference>
<comment type="catalytic activity">
    <reaction evidence="20">
        <text>hexadecanoyl-CoA + H2O = hexadecanoate + CoA + H(+)</text>
        <dbReference type="Rhea" id="RHEA:16645"/>
        <dbReference type="ChEBI" id="CHEBI:7896"/>
        <dbReference type="ChEBI" id="CHEBI:15377"/>
        <dbReference type="ChEBI" id="CHEBI:15378"/>
        <dbReference type="ChEBI" id="CHEBI:57287"/>
        <dbReference type="ChEBI" id="CHEBI:57379"/>
        <dbReference type="EC" id="3.1.2.2"/>
    </reaction>
    <physiologicalReaction direction="left-to-right" evidence="20">
        <dbReference type="Rhea" id="RHEA:16646"/>
    </physiologicalReaction>
</comment>
<evidence type="ECO:0000256" key="23">
    <source>
        <dbReference type="ARBA" id="ARBA00048180"/>
    </source>
</evidence>
<dbReference type="GO" id="GO:0016020">
    <property type="term" value="C:membrane"/>
    <property type="evidence" value="ECO:0007669"/>
    <property type="project" value="UniProtKB-SubCell"/>
</dbReference>
<accession>A0A562E8A1</accession>
<dbReference type="Proteomes" id="UP000317573">
    <property type="component" value="Unassembled WGS sequence"/>
</dbReference>
<evidence type="ECO:0000256" key="22">
    <source>
        <dbReference type="ARBA" id="ARBA00048074"/>
    </source>
</evidence>
<keyword evidence="8" id="KW-0276">Fatty acid metabolism</keyword>
<keyword evidence="11" id="KW-0472">Membrane</keyword>
<evidence type="ECO:0000256" key="4">
    <source>
        <dbReference type="ARBA" id="ARBA00022475"/>
    </source>
</evidence>
<evidence type="ECO:0000256" key="17">
    <source>
        <dbReference type="ARBA" id="ARBA00040123"/>
    </source>
</evidence>